<accession>A0A6I3LNX4</accession>
<keyword evidence="6" id="KW-1185">Reference proteome</keyword>
<gene>
    <name evidence="5" type="ORF">GJV76_09420</name>
</gene>
<sequence>MKRIKILFLLTLLSIGVVHAQEKEKNVIVETFVKDYNSEDYDDFYTYFSTSLKEELPFNQAKNFFVEMKGKMGNIKSIEFYGLDDNQLALYRTEFENKEVALLNLAINSQGELEGFRIIDMPDNNKKASAITQKSNQDILLESAKGLPAKGQFAVAIIDNDQVNYFGVENKKGKIVLKDNRENLFSMANFATIYTSTLFAKAVNQGKIELTQDANDFYDFEFNNKVRLPLTKLANHTSFVPMLPPLESVSIGEDEFFSGYNQNQLHEYLKNQLTIDSLNMQLKQSFSFLGYAILGDVVSKALESDFNTLVEDQIFKPYKMNSSIVDYQKKNKKILKGINRLGQESTVVPVSMFKYATSTYSNTVDLGKFVQAQFDPTDEDLSLTRRASVIVSPTYWLSSGWKIAFPFGNDTKLYFSRAVDSGYSNYVGFDPVKKKGLIILANSSTEESLKSLDELSFQLMMKLLKN</sequence>
<dbReference type="AlphaFoldDB" id="A0A6I3LNX4"/>
<evidence type="ECO:0000256" key="1">
    <source>
        <dbReference type="ARBA" id="ARBA00038473"/>
    </source>
</evidence>
<keyword evidence="5" id="KW-0378">Hydrolase</keyword>
<evidence type="ECO:0000313" key="6">
    <source>
        <dbReference type="Proteomes" id="UP000438760"/>
    </source>
</evidence>
<dbReference type="Gene3D" id="3.40.710.10">
    <property type="entry name" value="DD-peptidase/beta-lactamase superfamily"/>
    <property type="match status" value="1"/>
</dbReference>
<feature type="chain" id="PRO_5026077881" evidence="2">
    <location>
        <begin position="21"/>
        <end position="466"/>
    </location>
</feature>
<comment type="similarity">
    <text evidence="1">Belongs to the beta-lactamase family.</text>
</comment>
<proteinExistence type="inferred from homology"/>
<organism evidence="5 6">
    <name type="scientific">Myroides albus</name>
    <dbReference type="NCBI Taxonomy" id="2562892"/>
    <lineage>
        <taxon>Bacteria</taxon>
        <taxon>Pseudomonadati</taxon>
        <taxon>Bacteroidota</taxon>
        <taxon>Flavobacteriia</taxon>
        <taxon>Flavobacteriales</taxon>
        <taxon>Flavobacteriaceae</taxon>
        <taxon>Myroides</taxon>
    </lineage>
</organism>
<dbReference type="InterPro" id="IPR024981">
    <property type="entry name" value="DUF3887"/>
</dbReference>
<dbReference type="PANTHER" id="PTHR22935:SF95">
    <property type="entry name" value="BETA-LACTAMASE-LIKE 1-RELATED"/>
    <property type="match status" value="1"/>
</dbReference>
<keyword evidence="2" id="KW-0732">Signal</keyword>
<protein>
    <submittedName>
        <fullName evidence="5">Serine hydrolase</fullName>
    </submittedName>
</protein>
<dbReference type="SUPFAM" id="SSF56601">
    <property type="entry name" value="beta-lactamase/transpeptidase-like"/>
    <property type="match status" value="1"/>
</dbReference>
<comment type="caution">
    <text evidence="5">The sequence shown here is derived from an EMBL/GenBank/DDBJ whole genome shotgun (WGS) entry which is preliminary data.</text>
</comment>
<reference evidence="5 6" key="1">
    <citation type="submission" date="2019-11" db="EMBL/GenBank/DDBJ databases">
        <title>Genome of Strain BIT-d1.</title>
        <authorList>
            <person name="Yang Y."/>
        </authorList>
    </citation>
    <scope>NUCLEOTIDE SEQUENCE [LARGE SCALE GENOMIC DNA]</scope>
    <source>
        <strain evidence="5 6">BIT-d1</strain>
    </source>
</reference>
<dbReference type="RefSeq" id="WP_155092366.1">
    <property type="nucleotide sequence ID" value="NZ_CP102754.1"/>
</dbReference>
<evidence type="ECO:0000256" key="2">
    <source>
        <dbReference type="SAM" id="SignalP"/>
    </source>
</evidence>
<dbReference type="PANTHER" id="PTHR22935">
    <property type="entry name" value="PENICILLIN-BINDING PROTEIN"/>
    <property type="match status" value="1"/>
</dbReference>
<feature type="signal peptide" evidence="2">
    <location>
        <begin position="1"/>
        <end position="20"/>
    </location>
</feature>
<evidence type="ECO:0000259" key="3">
    <source>
        <dbReference type="Pfam" id="PF00144"/>
    </source>
</evidence>
<feature type="domain" description="DUF3887" evidence="4">
    <location>
        <begin position="30"/>
        <end position="116"/>
    </location>
</feature>
<dbReference type="Pfam" id="PF00144">
    <property type="entry name" value="Beta-lactamase"/>
    <property type="match status" value="1"/>
</dbReference>
<name>A0A6I3LNX4_9FLAO</name>
<feature type="domain" description="Beta-lactamase-related" evidence="3">
    <location>
        <begin position="154"/>
        <end position="450"/>
    </location>
</feature>
<evidence type="ECO:0000259" key="4">
    <source>
        <dbReference type="Pfam" id="PF13026"/>
    </source>
</evidence>
<dbReference type="EMBL" id="WMJX01000017">
    <property type="protein sequence ID" value="MTG98341.1"/>
    <property type="molecule type" value="Genomic_DNA"/>
</dbReference>
<dbReference type="InterPro" id="IPR012338">
    <property type="entry name" value="Beta-lactam/transpept-like"/>
</dbReference>
<dbReference type="Pfam" id="PF13026">
    <property type="entry name" value="DUF3887"/>
    <property type="match status" value="1"/>
</dbReference>
<dbReference type="OrthoDB" id="9793489at2"/>
<dbReference type="InterPro" id="IPR001466">
    <property type="entry name" value="Beta-lactam-related"/>
</dbReference>
<dbReference type="InterPro" id="IPR051478">
    <property type="entry name" value="Beta-lactamase-like_AB/R"/>
</dbReference>
<dbReference type="Proteomes" id="UP000438760">
    <property type="component" value="Unassembled WGS sequence"/>
</dbReference>
<dbReference type="Gene3D" id="3.10.450.590">
    <property type="match status" value="1"/>
</dbReference>
<dbReference type="GO" id="GO:0016787">
    <property type="term" value="F:hydrolase activity"/>
    <property type="evidence" value="ECO:0007669"/>
    <property type="project" value="UniProtKB-KW"/>
</dbReference>
<evidence type="ECO:0000313" key="5">
    <source>
        <dbReference type="EMBL" id="MTG98341.1"/>
    </source>
</evidence>